<sequence length="124" mass="13273">METLLELVLVHCTPKPTKQAASLGLPAKISPTTTYHTFLAQKKPSQKQSLILILTQSLQKAQGQSTSSRTADLSRTATHSWKALKAKLGHCSPMKSRVGIAILTPFPSPLGVPPTGPRPKAMGH</sequence>
<keyword evidence="1" id="KW-0808">Transferase</keyword>
<accession>Q4R7T1</accession>
<reference evidence="1" key="1">
    <citation type="journal article" date="2005" name="Mol. Biol. Evol.">
        <title>Substitution rate and structural divergence of 5'UTR evolution: comparative analysis between human and cynomolgus monkey cDNAs.</title>
        <authorList>
            <person name="Osada N."/>
            <person name="Hirata M."/>
            <person name="Tanuma R."/>
            <person name="Kusuda J."/>
            <person name="Hida M."/>
            <person name="Suzuki Y."/>
            <person name="Sugano S."/>
            <person name="Gojobori T."/>
            <person name="Shen C.K."/>
            <person name="Wu C.I."/>
            <person name="Hashimoto K."/>
        </authorList>
    </citation>
    <scope>NUCLEOTIDE SEQUENCE</scope>
</reference>
<gene>
    <name evidence="2" type="primary">CDKL5</name>
</gene>
<evidence type="ECO:0000313" key="2">
    <source>
        <dbReference type="Ensembl" id="ENSMFAP00000062711.1"/>
    </source>
</evidence>
<protein>
    <submittedName>
        <fullName evidence="2">Cyclin dependent kinase like 5</fullName>
    </submittedName>
    <submittedName>
        <fullName evidence="1">Testis cDNA, clone: QtsA-14447, similar to human cyclin-dependent kinase-like 5 (CDKL5)</fullName>
    </submittedName>
</protein>
<name>Q4R7T1_MACFA</name>
<evidence type="ECO:0000313" key="1">
    <source>
        <dbReference type="EMBL" id="BAE00841.1"/>
    </source>
</evidence>
<reference evidence="2" key="4">
    <citation type="submission" date="2025-05" db="UniProtKB">
        <authorList>
            <consortium name="Ensembl"/>
        </authorList>
    </citation>
    <scope>IDENTIFICATION</scope>
</reference>
<keyword evidence="3" id="KW-1185">Reference proteome</keyword>
<evidence type="ECO:0000313" key="3">
    <source>
        <dbReference type="Proteomes" id="UP000233100"/>
    </source>
</evidence>
<dbReference type="GO" id="GO:0016301">
    <property type="term" value="F:kinase activity"/>
    <property type="evidence" value="ECO:0007669"/>
    <property type="project" value="UniProtKB-KW"/>
</dbReference>
<keyword evidence="1" id="KW-0418">Kinase</keyword>
<dbReference type="Ensembl" id="ENSMFAT00000078942.1">
    <property type="protein sequence ID" value="ENSMFAP00000062711.1"/>
    <property type="gene ID" value="ENSMFAG00000030921.2"/>
</dbReference>
<dbReference type="Proteomes" id="UP000233100">
    <property type="component" value="Chromosome X"/>
</dbReference>
<reference evidence="1" key="2">
    <citation type="submission" date="2005-06" db="EMBL/GenBank/DDBJ databases">
        <title>DNA sequences of macaque genes expressed in brain or testis and its evolutionary implications.</title>
        <authorList>
            <consortium name="International consortium for macaque cDNA sequencing and analysis"/>
        </authorList>
    </citation>
    <scope>NUCLEOTIDE SEQUENCE</scope>
</reference>
<dbReference type="AlphaFoldDB" id="Q4R7T1"/>
<organism evidence="1">
    <name type="scientific">Macaca fascicularis</name>
    <name type="common">Crab-eating macaque</name>
    <name type="synonym">Cynomolgus monkey</name>
    <dbReference type="NCBI Taxonomy" id="9541"/>
    <lineage>
        <taxon>Eukaryota</taxon>
        <taxon>Metazoa</taxon>
        <taxon>Chordata</taxon>
        <taxon>Craniata</taxon>
        <taxon>Vertebrata</taxon>
        <taxon>Euteleostomi</taxon>
        <taxon>Mammalia</taxon>
        <taxon>Eutheria</taxon>
        <taxon>Euarchontoglires</taxon>
        <taxon>Primates</taxon>
        <taxon>Haplorrhini</taxon>
        <taxon>Catarrhini</taxon>
        <taxon>Cercopithecidae</taxon>
        <taxon>Cercopithecinae</taxon>
        <taxon>Macaca</taxon>
    </lineage>
</organism>
<proteinExistence type="evidence at transcript level"/>
<reference evidence="2 3" key="3">
    <citation type="submission" date="2013-03" db="EMBL/GenBank/DDBJ databases">
        <authorList>
            <person name="Warren W."/>
            <person name="Wilson R.K."/>
        </authorList>
    </citation>
    <scope>NUCLEOTIDE SEQUENCE</scope>
</reference>
<dbReference type="Bgee" id="ENSMFAG00000030921">
    <property type="expression patterns" value="Expressed in frontal cortex and 13 other cell types or tissues"/>
</dbReference>
<dbReference type="GeneTree" id="ENSGT00940000157355"/>
<dbReference type="EMBL" id="AB168731">
    <property type="protein sequence ID" value="BAE00841.1"/>
    <property type="molecule type" value="mRNA"/>
</dbReference>